<evidence type="ECO:0000256" key="7">
    <source>
        <dbReference type="ARBA" id="ARBA00023303"/>
    </source>
</evidence>
<feature type="domain" description="Cyclic nucleotide-binding" evidence="10">
    <location>
        <begin position="862"/>
        <end position="906"/>
    </location>
</feature>
<feature type="transmembrane region" description="Helical" evidence="9">
    <location>
        <begin position="283"/>
        <end position="303"/>
    </location>
</feature>
<evidence type="ECO:0000256" key="1">
    <source>
        <dbReference type="ARBA" id="ARBA00004141"/>
    </source>
</evidence>
<dbReference type="CDD" id="cd00038">
    <property type="entry name" value="CAP_ED"/>
    <property type="match status" value="2"/>
</dbReference>
<keyword evidence="5" id="KW-0406">Ion transport</keyword>
<dbReference type="InterPro" id="IPR000595">
    <property type="entry name" value="cNMP-bd_dom"/>
</dbReference>
<dbReference type="SUPFAM" id="SSF81324">
    <property type="entry name" value="Voltage-gated potassium channels"/>
    <property type="match status" value="1"/>
</dbReference>
<feature type="transmembrane region" description="Helical" evidence="9">
    <location>
        <begin position="205"/>
        <end position="226"/>
    </location>
</feature>
<evidence type="ECO:0000256" key="9">
    <source>
        <dbReference type="SAM" id="Phobius"/>
    </source>
</evidence>
<dbReference type="EMBL" id="BSDZ01000015">
    <property type="protein sequence ID" value="GLI63367.1"/>
    <property type="molecule type" value="Genomic_DNA"/>
</dbReference>
<keyword evidence="3 9" id="KW-0812">Transmembrane</keyword>
<dbReference type="SUPFAM" id="SSF51206">
    <property type="entry name" value="cAMP-binding domain-like"/>
    <property type="match status" value="1"/>
</dbReference>
<dbReference type="Proteomes" id="UP001165090">
    <property type="component" value="Unassembled WGS sequence"/>
</dbReference>
<dbReference type="InterPro" id="IPR018490">
    <property type="entry name" value="cNMP-bd_dom_sf"/>
</dbReference>
<evidence type="ECO:0000256" key="6">
    <source>
        <dbReference type="ARBA" id="ARBA00023136"/>
    </source>
</evidence>
<accession>A0ABQ5S208</accession>
<dbReference type="Gene3D" id="1.10.287.630">
    <property type="entry name" value="Helix hairpin bin"/>
    <property type="match status" value="1"/>
</dbReference>
<dbReference type="Gene3D" id="1.10.287.70">
    <property type="match status" value="1"/>
</dbReference>
<keyword evidence="12" id="KW-1185">Reference proteome</keyword>
<name>A0ABQ5S208_9CHLO</name>
<feature type="region of interest" description="Disordered" evidence="8">
    <location>
        <begin position="649"/>
        <end position="695"/>
    </location>
</feature>
<feature type="region of interest" description="Disordered" evidence="8">
    <location>
        <begin position="132"/>
        <end position="169"/>
    </location>
</feature>
<organism evidence="11 12">
    <name type="scientific">Volvox africanus</name>
    <dbReference type="NCBI Taxonomy" id="51714"/>
    <lineage>
        <taxon>Eukaryota</taxon>
        <taxon>Viridiplantae</taxon>
        <taxon>Chlorophyta</taxon>
        <taxon>core chlorophytes</taxon>
        <taxon>Chlorophyceae</taxon>
        <taxon>CS clade</taxon>
        <taxon>Chlamydomonadales</taxon>
        <taxon>Volvocaceae</taxon>
        <taxon>Volvox</taxon>
    </lineage>
</organism>
<dbReference type="PRINTS" id="PR01463">
    <property type="entry name" value="EAGCHANLFMLY"/>
</dbReference>
<evidence type="ECO:0000256" key="4">
    <source>
        <dbReference type="ARBA" id="ARBA00022989"/>
    </source>
</evidence>
<feature type="compositionally biased region" description="Gly residues" evidence="8">
    <location>
        <begin position="152"/>
        <end position="167"/>
    </location>
</feature>
<dbReference type="Gene3D" id="2.60.120.10">
    <property type="entry name" value="Jelly Rolls"/>
    <property type="match status" value="2"/>
</dbReference>
<feature type="transmembrane region" description="Helical" evidence="9">
    <location>
        <begin position="400"/>
        <end position="416"/>
    </location>
</feature>
<protein>
    <recommendedName>
        <fullName evidence="10">Cyclic nucleotide-binding domain-containing protein</fullName>
    </recommendedName>
</protein>
<feature type="compositionally biased region" description="Low complexity" evidence="8">
    <location>
        <begin position="59"/>
        <end position="68"/>
    </location>
</feature>
<dbReference type="InterPro" id="IPR005821">
    <property type="entry name" value="Ion_trans_dom"/>
</dbReference>
<evidence type="ECO:0000256" key="8">
    <source>
        <dbReference type="SAM" id="MobiDB-lite"/>
    </source>
</evidence>
<evidence type="ECO:0000256" key="3">
    <source>
        <dbReference type="ARBA" id="ARBA00022692"/>
    </source>
</evidence>
<dbReference type="PROSITE" id="PS50042">
    <property type="entry name" value="CNMP_BINDING_3"/>
    <property type="match status" value="2"/>
</dbReference>
<evidence type="ECO:0000259" key="10">
    <source>
        <dbReference type="PROSITE" id="PS50042"/>
    </source>
</evidence>
<feature type="transmembrane region" description="Helical" evidence="9">
    <location>
        <begin position="348"/>
        <end position="373"/>
    </location>
</feature>
<sequence>MNNATDLQLSSVGMADSHFSNSSNYTSSTSLKADVVHQPPDTAKAHRGCQGKLPTLLATTSQSSQTSFRRSRIIRARPLGESTELQSSDDDSEDEVKGTTCIGTRRSTCSDGVARGWSLFVDAASRFIQKTPSDLDGDLEPGTDGNNINVGSDGGGGGGGGAGGGGSSAACATSDPDRVSFTGGLRRLLLVAFWDILHPESKFRVGWDALVISCLMYVAFVTTYLLSFEFHRNERITFFVVCDLVINSVFLIDIPFNFRTALRRGDDAVRRRQVITCRRTIALNYLSGWLVVDLVAALPWTYITRSLASYMQLLKLLRLVRLLRLLQMSRSMQRNRLYMNMEHSQGAAVARVVSYVMGAVLVVHMSASAWFFVAVMQSKDLEGTWAEAAGLQDATAFERYLTSLYFVVITFTTVGYGDVYPVTTAERFMTCVGMLVGVVTLGYIISTANTIAGKADKYELARSELLDRVESFLEAQPLTTGLATRIKNYFEYVARRRFNDRDDQQLVASLPSDLRRAVLRAMHSKLVKQVPFLRAAAAHHEALVLEITAALKLEFYTKGEVVVSEGGWDSELYFVTEGTLQVRQYTADWGVGPAATAGGLRGPTSPTDTNGDAGLRLAAAAVSDAMPPPQAGIVAVRGSVAAAAATSAATTAGDGDGGSDIGDEVAPGNVTAGCSFRSRGGGGGEVEGNPRRSPTNFSMVRKWLATAVGGVTQAQPSPGDVVLKLYGENAVSAHTSNRDDGARGEQLATAAASPPPPTPPLLQVKLGAAPTDGRDQRFVRGSGSGFELGSVPPCSSGRDPGIHIGASSGVGGGGVGGVSVSGHVVGGGSFAAEELQPVMSPMQQGLWKSRSLYDSNLRYRRLKELKKGHYFGEYGCLTGCPRTATVVAVQMCEVYCLKRSDLKAAMSKWPGLEAAWKRCEEYGMRERDRLRLCLQANHTQRSLALIAVEDPYDNRPHDRATNAVVNSEKRYQDFLGHFGGAAGVIAAAPGRGTAAAESVAAVMQRDGIRSEPVSV</sequence>
<feature type="transmembrane region" description="Helical" evidence="9">
    <location>
        <begin position="428"/>
        <end position="445"/>
    </location>
</feature>
<keyword evidence="6 9" id="KW-0472">Membrane</keyword>
<evidence type="ECO:0000256" key="5">
    <source>
        <dbReference type="ARBA" id="ARBA00023065"/>
    </source>
</evidence>
<dbReference type="InterPro" id="IPR003938">
    <property type="entry name" value="K_chnl_volt-dep_EAG/ELK/ERG"/>
</dbReference>
<keyword evidence="7" id="KW-0407">Ion channel</keyword>
<comment type="subcellular location">
    <subcellularLocation>
        <location evidence="1">Membrane</location>
        <topology evidence="1">Multi-pass membrane protein</topology>
    </subcellularLocation>
</comment>
<feature type="region of interest" description="Disordered" evidence="8">
    <location>
        <begin position="59"/>
        <end position="98"/>
    </location>
</feature>
<gene>
    <name evidence="11" type="ORF">VaNZ11_006304</name>
</gene>
<dbReference type="Pfam" id="PF00027">
    <property type="entry name" value="cNMP_binding"/>
    <property type="match status" value="1"/>
</dbReference>
<dbReference type="Pfam" id="PF00520">
    <property type="entry name" value="Ion_trans"/>
    <property type="match status" value="1"/>
</dbReference>
<keyword evidence="4 9" id="KW-1133">Transmembrane helix</keyword>
<evidence type="ECO:0000313" key="11">
    <source>
        <dbReference type="EMBL" id="GLI63367.1"/>
    </source>
</evidence>
<dbReference type="PANTHER" id="PTHR47823">
    <property type="entry name" value="ION_TRANS DOMAIN-CONTAINING PROTEIN"/>
    <property type="match status" value="1"/>
</dbReference>
<proteinExistence type="predicted"/>
<dbReference type="PANTHER" id="PTHR47823:SF9">
    <property type="entry name" value="CHROMOSOME UNDETERMINED SCAFFOLD_10, WHOLE GENOME SHOTGUN SEQUENCE"/>
    <property type="match status" value="1"/>
</dbReference>
<dbReference type="InterPro" id="IPR014710">
    <property type="entry name" value="RmlC-like_jellyroll"/>
</dbReference>
<evidence type="ECO:0000313" key="12">
    <source>
        <dbReference type="Proteomes" id="UP001165090"/>
    </source>
</evidence>
<evidence type="ECO:0000256" key="2">
    <source>
        <dbReference type="ARBA" id="ARBA00022448"/>
    </source>
</evidence>
<feature type="domain" description="Cyclic nucleotide-binding" evidence="10">
    <location>
        <begin position="546"/>
        <end position="582"/>
    </location>
</feature>
<feature type="region of interest" description="Disordered" evidence="8">
    <location>
        <begin position="734"/>
        <end position="762"/>
    </location>
</feature>
<feature type="transmembrane region" description="Helical" evidence="9">
    <location>
        <begin position="309"/>
        <end position="327"/>
    </location>
</feature>
<reference evidence="11 12" key="1">
    <citation type="journal article" date="2023" name="IScience">
        <title>Expanded male sex-determining region conserved during the evolution of homothallism in the green alga Volvox.</title>
        <authorList>
            <person name="Yamamoto K."/>
            <person name="Matsuzaki R."/>
            <person name="Mahakham W."/>
            <person name="Heman W."/>
            <person name="Sekimoto H."/>
            <person name="Kawachi M."/>
            <person name="Minakuchi Y."/>
            <person name="Toyoda A."/>
            <person name="Nozaki H."/>
        </authorList>
    </citation>
    <scope>NUCLEOTIDE SEQUENCE [LARGE SCALE GENOMIC DNA]</scope>
    <source>
        <strain evidence="11 12">NIES-4468</strain>
    </source>
</reference>
<comment type="caution">
    <text evidence="11">The sequence shown here is derived from an EMBL/GenBank/DDBJ whole genome shotgun (WGS) entry which is preliminary data.</text>
</comment>
<keyword evidence="2" id="KW-0813">Transport</keyword>